<organism evidence="2 3">
    <name type="scientific">Phytophthora lilii</name>
    <dbReference type="NCBI Taxonomy" id="2077276"/>
    <lineage>
        <taxon>Eukaryota</taxon>
        <taxon>Sar</taxon>
        <taxon>Stramenopiles</taxon>
        <taxon>Oomycota</taxon>
        <taxon>Peronosporomycetes</taxon>
        <taxon>Peronosporales</taxon>
        <taxon>Peronosporaceae</taxon>
        <taxon>Phytophthora</taxon>
    </lineage>
</organism>
<protein>
    <submittedName>
        <fullName evidence="2">Unnamed protein product</fullName>
    </submittedName>
</protein>
<reference evidence="2" key="1">
    <citation type="submission" date="2023-04" db="EMBL/GenBank/DDBJ databases">
        <title>Phytophthora lilii NBRC 32176.</title>
        <authorList>
            <person name="Ichikawa N."/>
            <person name="Sato H."/>
            <person name="Tonouchi N."/>
        </authorList>
    </citation>
    <scope>NUCLEOTIDE SEQUENCE</scope>
    <source>
        <strain evidence="2">NBRC 32176</strain>
    </source>
</reference>
<keyword evidence="1" id="KW-0732">Signal</keyword>
<feature type="chain" id="PRO_5040959131" evidence="1">
    <location>
        <begin position="20"/>
        <end position="86"/>
    </location>
</feature>
<dbReference type="EMBL" id="BSXW01000628">
    <property type="protein sequence ID" value="GMF26791.1"/>
    <property type="molecule type" value="Genomic_DNA"/>
</dbReference>
<sequence>MRRQSTLLAAALLLVSASATDPPTVTIKNGSYYGVHKKPAANDVTSYSYVFNVLVIGLTQYIGATHFQEVAFVFYNLQGNGYNNSV</sequence>
<evidence type="ECO:0000313" key="2">
    <source>
        <dbReference type="EMBL" id="GMF26791.1"/>
    </source>
</evidence>
<gene>
    <name evidence="2" type="ORF">Plil01_001116500</name>
</gene>
<dbReference type="AlphaFoldDB" id="A0A9W6X209"/>
<comment type="caution">
    <text evidence="2">The sequence shown here is derived from an EMBL/GenBank/DDBJ whole genome shotgun (WGS) entry which is preliminary data.</text>
</comment>
<accession>A0A9W6X209</accession>
<proteinExistence type="predicted"/>
<name>A0A9W6X209_9STRA</name>
<keyword evidence="3" id="KW-1185">Reference proteome</keyword>
<dbReference type="OrthoDB" id="408631at2759"/>
<feature type="signal peptide" evidence="1">
    <location>
        <begin position="1"/>
        <end position="19"/>
    </location>
</feature>
<evidence type="ECO:0000313" key="3">
    <source>
        <dbReference type="Proteomes" id="UP001165083"/>
    </source>
</evidence>
<evidence type="ECO:0000256" key="1">
    <source>
        <dbReference type="SAM" id="SignalP"/>
    </source>
</evidence>
<dbReference type="Proteomes" id="UP001165083">
    <property type="component" value="Unassembled WGS sequence"/>
</dbReference>